<dbReference type="Proteomes" id="UP001328107">
    <property type="component" value="Unassembled WGS sequence"/>
</dbReference>
<feature type="region of interest" description="Disordered" evidence="10">
    <location>
        <begin position="141"/>
        <end position="167"/>
    </location>
</feature>
<dbReference type="Gene3D" id="1.10.246.20">
    <property type="entry name" value="Coactivator CBP, KIX domain"/>
    <property type="match status" value="1"/>
</dbReference>
<proteinExistence type="inferred from homology"/>
<keyword evidence="7 9" id="KW-0539">Nucleus</keyword>
<comment type="subunit">
    <text evidence="9">Component of the Mediator complex.</text>
</comment>
<evidence type="ECO:0000259" key="12">
    <source>
        <dbReference type="Pfam" id="PF21539"/>
    </source>
</evidence>
<evidence type="ECO:0000313" key="13">
    <source>
        <dbReference type="EMBL" id="GMR62109.1"/>
    </source>
</evidence>
<reference evidence="14" key="1">
    <citation type="submission" date="2022-10" db="EMBL/GenBank/DDBJ databases">
        <title>Genome assembly of Pristionchus species.</title>
        <authorList>
            <person name="Yoshida K."/>
            <person name="Sommer R.J."/>
        </authorList>
    </citation>
    <scope>NUCLEOTIDE SEQUENCE [LARGE SCALE GENOMIC DNA]</scope>
    <source>
        <strain evidence="14">RS5460</strain>
    </source>
</reference>
<keyword evidence="14" id="KW-1185">Reference proteome</keyword>
<dbReference type="GO" id="GO:0005634">
    <property type="term" value="C:nucleus"/>
    <property type="evidence" value="ECO:0007669"/>
    <property type="project" value="UniProtKB-SubCell"/>
</dbReference>
<dbReference type="AlphaFoldDB" id="A0AAN5DHQ2"/>
<feature type="region of interest" description="Disordered" evidence="10">
    <location>
        <begin position="75"/>
        <end position="125"/>
    </location>
</feature>
<comment type="similarity">
    <text evidence="2 9">Belongs to the Mediator complex subunit 15 family.</text>
</comment>
<keyword evidence="6 9" id="KW-0804">Transcription</keyword>
<sequence length="571" mass="63992">MTPTLAAARNLFDMADWPNQSLREQVICRLQPDLARNRLPVPGNSREVEEFIFRKCKGKDDYMRQIAKLINAINYSSGRPSIPPDPHPMRAAAAASSSAASATAPQQPSHQPAPNRVAFGSNSTSEVGTRYIQDLPFNPYNTERQQRQPAPAVSTSQESPHQQHQLHPSYDIGVAPPYNSFVQNPYQMHPDGYSTTHQHPQPQATTNFSREAGLLVPGTTEYQAMYQNKLRGLQPYCERLRFKIHQYRVEGNADAESKIRTMLSVLEGHQIVSLEYLTKMERWIRNKAQMAPSQNTAYGSSSYAPPQFGVDNFGMQAYAPQRHQRTQKGNWDMQPQMDMRGYGETGGPQPHQLMAPPQHQHYGGGPMRAGYIGSQTPQSYQPYPGNAVRGDFHTQQQDSGPPPCLDDDVFCLDGIVKPRASDAVTRECNAVAERFEMQTLNESKFAGHIVLKCRMKARQAPPLRLLVPSTYPQGKITVDRDDIDNAAFKLDEVQAQVHERLAMPGLRTIADFLDTWESTVRQYYQRYPITGSGGSPGPSNVTLNRGAADPPKNVDYDALFAEYDIRDFEDL</sequence>
<feature type="compositionally biased region" description="Polar residues" evidence="10">
    <location>
        <begin position="153"/>
        <end position="166"/>
    </location>
</feature>
<evidence type="ECO:0000256" key="2">
    <source>
        <dbReference type="ARBA" id="ARBA00009807"/>
    </source>
</evidence>
<evidence type="ECO:0000256" key="4">
    <source>
        <dbReference type="ARBA" id="ARBA00023015"/>
    </source>
</evidence>
<protein>
    <recommendedName>
        <fullName evidence="3 9">Mediator of RNA polymerase II transcription subunit 15</fullName>
    </recommendedName>
    <alternativeName>
        <fullName evidence="8 9">Mediator complex subunit 15</fullName>
    </alternativeName>
</protein>
<dbReference type="InterPro" id="IPR048386">
    <property type="entry name" value="Med15_C"/>
</dbReference>
<evidence type="ECO:0000256" key="3">
    <source>
        <dbReference type="ARBA" id="ARBA00019613"/>
    </source>
</evidence>
<evidence type="ECO:0000256" key="9">
    <source>
        <dbReference type="RuleBase" id="RU364148"/>
    </source>
</evidence>
<comment type="function">
    <text evidence="9">Component of the Mediator complex, a coactivator involved in the regulated transcription of nearly all RNA polymerase II-dependent genes. Mediator functions as a bridge to convey information from gene-specific regulatory proteins to the basal RNA polymerase II transcription machinery. Mediator is recruited to promoters by direct interactions with regulatory proteins and serves as a scaffold for the assembly of a functional preinitiation complex with RNA polymerase II and the general transcription factors.</text>
</comment>
<keyword evidence="5 9" id="KW-0010">Activator</keyword>
<evidence type="ECO:0000256" key="1">
    <source>
        <dbReference type="ARBA" id="ARBA00004123"/>
    </source>
</evidence>
<evidence type="ECO:0000256" key="6">
    <source>
        <dbReference type="ARBA" id="ARBA00023163"/>
    </source>
</evidence>
<gene>
    <name evidence="9" type="primary">MED15</name>
    <name evidence="13" type="ORF">PMAYCL1PPCAC_32304</name>
</gene>
<dbReference type="Pfam" id="PF09606">
    <property type="entry name" value="Med15_N"/>
    <property type="match status" value="1"/>
</dbReference>
<feature type="region of interest" description="Disordered" evidence="10">
    <location>
        <begin position="528"/>
        <end position="548"/>
    </location>
</feature>
<evidence type="ECO:0000256" key="5">
    <source>
        <dbReference type="ARBA" id="ARBA00023159"/>
    </source>
</evidence>
<accession>A0AAN5DHQ2</accession>
<evidence type="ECO:0000256" key="8">
    <source>
        <dbReference type="ARBA" id="ARBA00032016"/>
    </source>
</evidence>
<comment type="subcellular location">
    <subcellularLocation>
        <location evidence="1 9">Nucleus</location>
    </subcellularLocation>
</comment>
<evidence type="ECO:0000256" key="10">
    <source>
        <dbReference type="SAM" id="MobiDB-lite"/>
    </source>
</evidence>
<dbReference type="InterPro" id="IPR019087">
    <property type="entry name" value="Med15_N"/>
</dbReference>
<keyword evidence="4 9" id="KW-0805">Transcription regulation</keyword>
<evidence type="ECO:0000313" key="14">
    <source>
        <dbReference type="Proteomes" id="UP001328107"/>
    </source>
</evidence>
<dbReference type="Pfam" id="PF21539">
    <property type="entry name" value="Med15_C"/>
    <property type="match status" value="1"/>
</dbReference>
<feature type="domain" description="Mediator of RNA polymerase II transcription subunit 15 N-terminal" evidence="11">
    <location>
        <begin position="15"/>
        <end position="78"/>
    </location>
</feature>
<dbReference type="GO" id="GO:0003712">
    <property type="term" value="F:transcription coregulator activity"/>
    <property type="evidence" value="ECO:0007669"/>
    <property type="project" value="InterPro"/>
</dbReference>
<dbReference type="EMBL" id="BTRK01000006">
    <property type="protein sequence ID" value="GMR62109.1"/>
    <property type="molecule type" value="Genomic_DNA"/>
</dbReference>
<feature type="domain" description="ARC105/Med15 mediator subunit C-terminal" evidence="12">
    <location>
        <begin position="421"/>
        <end position="522"/>
    </location>
</feature>
<name>A0AAN5DHQ2_9BILA</name>
<organism evidence="13 14">
    <name type="scientific">Pristionchus mayeri</name>
    <dbReference type="NCBI Taxonomy" id="1317129"/>
    <lineage>
        <taxon>Eukaryota</taxon>
        <taxon>Metazoa</taxon>
        <taxon>Ecdysozoa</taxon>
        <taxon>Nematoda</taxon>
        <taxon>Chromadorea</taxon>
        <taxon>Rhabditida</taxon>
        <taxon>Rhabditina</taxon>
        <taxon>Diplogasteromorpha</taxon>
        <taxon>Diplogasteroidea</taxon>
        <taxon>Neodiplogasteridae</taxon>
        <taxon>Pristionchus</taxon>
    </lineage>
</organism>
<evidence type="ECO:0000259" key="11">
    <source>
        <dbReference type="Pfam" id="PF09606"/>
    </source>
</evidence>
<dbReference type="InterPro" id="IPR036529">
    <property type="entry name" value="KIX_dom_sf"/>
</dbReference>
<feature type="compositionally biased region" description="Low complexity" evidence="10">
    <location>
        <begin position="89"/>
        <end position="114"/>
    </location>
</feature>
<dbReference type="GO" id="GO:0006355">
    <property type="term" value="P:regulation of DNA-templated transcription"/>
    <property type="evidence" value="ECO:0007669"/>
    <property type="project" value="InterPro"/>
</dbReference>
<evidence type="ECO:0000256" key="7">
    <source>
        <dbReference type="ARBA" id="ARBA00023242"/>
    </source>
</evidence>
<comment type="caution">
    <text evidence="13">The sequence shown here is derived from an EMBL/GenBank/DDBJ whole genome shotgun (WGS) entry which is preliminary data.</text>
</comment>